<dbReference type="AlphaFoldDB" id="A0AA38FRM4"/>
<keyword evidence="3" id="KW-1185">Reference proteome</keyword>
<feature type="non-terminal residue" evidence="2">
    <location>
        <position position="1"/>
    </location>
</feature>
<evidence type="ECO:0000256" key="1">
    <source>
        <dbReference type="SAM" id="Coils"/>
    </source>
</evidence>
<feature type="non-terminal residue" evidence="2">
    <location>
        <position position="81"/>
    </location>
</feature>
<organism evidence="2 3">
    <name type="scientific">Taxus chinensis</name>
    <name type="common">Chinese yew</name>
    <name type="synonym">Taxus wallichiana var. chinensis</name>
    <dbReference type="NCBI Taxonomy" id="29808"/>
    <lineage>
        <taxon>Eukaryota</taxon>
        <taxon>Viridiplantae</taxon>
        <taxon>Streptophyta</taxon>
        <taxon>Embryophyta</taxon>
        <taxon>Tracheophyta</taxon>
        <taxon>Spermatophyta</taxon>
        <taxon>Pinopsida</taxon>
        <taxon>Pinidae</taxon>
        <taxon>Conifers II</taxon>
        <taxon>Cupressales</taxon>
        <taxon>Taxaceae</taxon>
        <taxon>Taxus</taxon>
    </lineage>
</organism>
<evidence type="ECO:0000313" key="2">
    <source>
        <dbReference type="EMBL" id="KAH9308579.1"/>
    </source>
</evidence>
<dbReference type="Proteomes" id="UP000824469">
    <property type="component" value="Unassembled WGS sequence"/>
</dbReference>
<gene>
    <name evidence="2" type="ORF">KI387_036490</name>
</gene>
<reference evidence="2 3" key="1">
    <citation type="journal article" date="2021" name="Nat. Plants">
        <title>The Taxus genome provides insights into paclitaxel biosynthesis.</title>
        <authorList>
            <person name="Xiong X."/>
            <person name="Gou J."/>
            <person name="Liao Q."/>
            <person name="Li Y."/>
            <person name="Zhou Q."/>
            <person name="Bi G."/>
            <person name="Li C."/>
            <person name="Du R."/>
            <person name="Wang X."/>
            <person name="Sun T."/>
            <person name="Guo L."/>
            <person name="Liang H."/>
            <person name="Lu P."/>
            <person name="Wu Y."/>
            <person name="Zhang Z."/>
            <person name="Ro D.K."/>
            <person name="Shang Y."/>
            <person name="Huang S."/>
            <person name="Yan J."/>
        </authorList>
    </citation>
    <scope>NUCLEOTIDE SEQUENCE [LARGE SCALE GENOMIC DNA]</scope>
    <source>
        <strain evidence="2">Ta-2019</strain>
    </source>
</reference>
<sequence length="81" mass="9357">KKSKSLKAKIPASQRVLRSHKDLELAENLLHISMPVEKPKEEDLLDRIDRLEKEIQDLKGALKNMERAKGKRILQSEKEEG</sequence>
<dbReference type="EMBL" id="JAHRHJ020000007">
    <property type="protein sequence ID" value="KAH9308579.1"/>
    <property type="molecule type" value="Genomic_DNA"/>
</dbReference>
<accession>A0AA38FRM4</accession>
<evidence type="ECO:0000313" key="3">
    <source>
        <dbReference type="Proteomes" id="UP000824469"/>
    </source>
</evidence>
<name>A0AA38FRM4_TAXCH</name>
<feature type="coiled-coil region" evidence="1">
    <location>
        <begin position="41"/>
        <end position="71"/>
    </location>
</feature>
<protein>
    <submittedName>
        <fullName evidence="2">Uncharacterized protein</fullName>
    </submittedName>
</protein>
<comment type="caution">
    <text evidence="2">The sequence shown here is derived from an EMBL/GenBank/DDBJ whole genome shotgun (WGS) entry which is preliminary data.</text>
</comment>
<proteinExistence type="predicted"/>
<keyword evidence="1" id="KW-0175">Coiled coil</keyword>